<name>T1IN04_STRMM</name>
<reference evidence="13" key="1">
    <citation type="submission" date="2011-05" db="EMBL/GenBank/DDBJ databases">
        <authorList>
            <person name="Richards S.R."/>
            <person name="Qu J."/>
            <person name="Jiang H."/>
            <person name="Jhangiani S.N."/>
            <person name="Agravi P."/>
            <person name="Goodspeed R."/>
            <person name="Gross S."/>
            <person name="Mandapat C."/>
            <person name="Jackson L."/>
            <person name="Mathew T."/>
            <person name="Pu L."/>
            <person name="Thornton R."/>
            <person name="Saada N."/>
            <person name="Wilczek-Boney K.B."/>
            <person name="Lee S."/>
            <person name="Kovar C."/>
            <person name="Wu Y."/>
            <person name="Scherer S.E."/>
            <person name="Worley K.C."/>
            <person name="Muzny D.M."/>
            <person name="Gibbs R."/>
        </authorList>
    </citation>
    <scope>NUCLEOTIDE SEQUENCE</scope>
    <source>
        <strain evidence="13">Brora</strain>
    </source>
</reference>
<dbReference type="PANTHER" id="PTHR10457">
    <property type="entry name" value="MEVALONATE KINASE/GALACTOKINASE"/>
    <property type="match status" value="1"/>
</dbReference>
<dbReference type="Proteomes" id="UP000014500">
    <property type="component" value="Unassembled WGS sequence"/>
</dbReference>
<dbReference type="InterPro" id="IPR020568">
    <property type="entry name" value="Ribosomal_Su5_D2-typ_SF"/>
</dbReference>
<dbReference type="InterPro" id="IPR000705">
    <property type="entry name" value="Galactokinase"/>
</dbReference>
<keyword evidence="13" id="KW-1185">Reference proteome</keyword>
<dbReference type="GO" id="GO:0046872">
    <property type="term" value="F:metal ion binding"/>
    <property type="evidence" value="ECO:0007669"/>
    <property type="project" value="UniProtKB-KW"/>
</dbReference>
<sequence>MALKIPTIDELKKQAHELHFKTFGKQPEICVTAPGRVNLIGEHTDYNDGYVLPIAIPLVTLIVGNKVTGEECNLPSVHPKYPKCTLVTNAEHADEPKIAEIAVPTSFSPIAPIPSTPKWMNYVRGVLANFHHTICPFQASIVTSVPIGGGLSSSASLEVATYTFLEELTENRTQNLKNKALACQKAEHDFAHMPCGIMDQFASCLCKPGNALLLDCESSMTKHVPITDADVTILITNSNVRHELTGTEYPTRRRQCEDAAKLMGKKSLRKVSSKELQGFKETMDPVIFKRARHVVSEIERTIQAAQALENNDMTLFGKLMLESHISLRDDFEVSCKELDELVRETMKINGVFGTRMTGGGFGGCTVTMVKSSAVPTLIKHLQDNYSGTSAFFICEAVGGAQVQK</sequence>
<keyword evidence="4" id="KW-0547">Nucleotide-binding</keyword>
<evidence type="ECO:0000256" key="2">
    <source>
        <dbReference type="ARBA" id="ARBA00022679"/>
    </source>
</evidence>
<dbReference type="Gene3D" id="3.30.230.10">
    <property type="match status" value="1"/>
</dbReference>
<keyword evidence="5" id="KW-0418">Kinase</keyword>
<evidence type="ECO:0000259" key="9">
    <source>
        <dbReference type="Pfam" id="PF00288"/>
    </source>
</evidence>
<dbReference type="GO" id="GO:0004335">
    <property type="term" value="F:galactokinase activity"/>
    <property type="evidence" value="ECO:0007669"/>
    <property type="project" value="InterPro"/>
</dbReference>
<evidence type="ECO:0000256" key="8">
    <source>
        <dbReference type="ARBA" id="ARBA00023277"/>
    </source>
</evidence>
<dbReference type="InterPro" id="IPR036554">
    <property type="entry name" value="GHMP_kinase_C_sf"/>
</dbReference>
<feature type="domain" description="GHMP kinase C-terminal" evidence="10">
    <location>
        <begin position="305"/>
        <end position="385"/>
    </location>
</feature>
<dbReference type="GO" id="GO:0006012">
    <property type="term" value="P:galactose metabolic process"/>
    <property type="evidence" value="ECO:0007669"/>
    <property type="project" value="InterPro"/>
</dbReference>
<dbReference type="FunFam" id="3.30.230.10:FF:000040">
    <property type="entry name" value="Galactokinase 1"/>
    <property type="match status" value="1"/>
</dbReference>
<dbReference type="InterPro" id="IPR019539">
    <property type="entry name" value="GalKase_N"/>
</dbReference>
<protein>
    <recommendedName>
        <fullName evidence="14">Galactokinase</fullName>
    </recommendedName>
</protein>
<dbReference type="EnsemblMetazoa" id="SMAR002373-RA">
    <property type="protein sequence ID" value="SMAR002373-PA"/>
    <property type="gene ID" value="SMAR002373"/>
</dbReference>
<dbReference type="InterPro" id="IPR006204">
    <property type="entry name" value="GHMP_kinase_N_dom"/>
</dbReference>
<evidence type="ECO:0000259" key="10">
    <source>
        <dbReference type="Pfam" id="PF08544"/>
    </source>
</evidence>
<accession>T1IN04</accession>
<dbReference type="Pfam" id="PF10509">
    <property type="entry name" value="GalKase_gal_bdg"/>
    <property type="match status" value="1"/>
</dbReference>
<dbReference type="Gene3D" id="3.30.70.890">
    <property type="entry name" value="GHMP kinase, C-terminal domain"/>
    <property type="match status" value="1"/>
</dbReference>
<dbReference type="GO" id="GO:0005829">
    <property type="term" value="C:cytosol"/>
    <property type="evidence" value="ECO:0007669"/>
    <property type="project" value="TreeGrafter"/>
</dbReference>
<keyword evidence="2" id="KW-0808">Transferase</keyword>
<dbReference type="Pfam" id="PF08544">
    <property type="entry name" value="GHMP_kinases_C"/>
    <property type="match status" value="1"/>
</dbReference>
<dbReference type="PANTHER" id="PTHR10457:SF7">
    <property type="entry name" value="GALACTOKINASE-RELATED"/>
    <property type="match status" value="1"/>
</dbReference>
<evidence type="ECO:0008006" key="14">
    <source>
        <dbReference type="Google" id="ProtNLM"/>
    </source>
</evidence>
<evidence type="ECO:0000313" key="13">
    <source>
        <dbReference type="Proteomes" id="UP000014500"/>
    </source>
</evidence>
<evidence type="ECO:0000256" key="7">
    <source>
        <dbReference type="ARBA" id="ARBA00022842"/>
    </source>
</evidence>
<dbReference type="SUPFAM" id="SSF55060">
    <property type="entry name" value="GHMP Kinase, C-terminal domain"/>
    <property type="match status" value="1"/>
</dbReference>
<evidence type="ECO:0000256" key="3">
    <source>
        <dbReference type="ARBA" id="ARBA00022723"/>
    </source>
</evidence>
<evidence type="ECO:0000256" key="6">
    <source>
        <dbReference type="ARBA" id="ARBA00022840"/>
    </source>
</evidence>
<evidence type="ECO:0000256" key="1">
    <source>
        <dbReference type="ARBA" id="ARBA00006566"/>
    </source>
</evidence>
<dbReference type="PhylomeDB" id="T1IN04"/>
<dbReference type="InterPro" id="IPR006206">
    <property type="entry name" value="Mevalonate/galactokinase"/>
</dbReference>
<keyword evidence="3" id="KW-0479">Metal-binding</keyword>
<dbReference type="PROSITE" id="PS00627">
    <property type="entry name" value="GHMP_KINASES_ATP"/>
    <property type="match status" value="1"/>
</dbReference>
<evidence type="ECO:0000256" key="4">
    <source>
        <dbReference type="ARBA" id="ARBA00022741"/>
    </source>
</evidence>
<dbReference type="PRINTS" id="PR00473">
    <property type="entry name" value="GALCTOKINASE"/>
</dbReference>
<dbReference type="GO" id="GO:0005524">
    <property type="term" value="F:ATP binding"/>
    <property type="evidence" value="ECO:0007669"/>
    <property type="project" value="UniProtKB-KW"/>
</dbReference>
<feature type="domain" description="Galactokinase N-terminal" evidence="11">
    <location>
        <begin position="18"/>
        <end position="65"/>
    </location>
</feature>
<dbReference type="InterPro" id="IPR006203">
    <property type="entry name" value="GHMP_knse_ATP-bd_CS"/>
</dbReference>
<dbReference type="EMBL" id="JH431114">
    <property type="status" value="NOT_ANNOTATED_CDS"/>
    <property type="molecule type" value="Genomic_DNA"/>
</dbReference>
<dbReference type="SUPFAM" id="SSF54211">
    <property type="entry name" value="Ribosomal protein S5 domain 2-like"/>
    <property type="match status" value="1"/>
</dbReference>
<dbReference type="Pfam" id="PF00288">
    <property type="entry name" value="GHMP_kinases_N"/>
    <property type="match status" value="1"/>
</dbReference>
<dbReference type="InterPro" id="IPR014721">
    <property type="entry name" value="Ribsml_uS5_D2-typ_fold_subgr"/>
</dbReference>
<evidence type="ECO:0000256" key="5">
    <source>
        <dbReference type="ARBA" id="ARBA00022777"/>
    </source>
</evidence>
<dbReference type="AlphaFoldDB" id="T1IN04"/>
<keyword evidence="6" id="KW-0067">ATP-binding</keyword>
<keyword evidence="8" id="KW-0119">Carbohydrate metabolism</keyword>
<dbReference type="STRING" id="126957.T1IN04"/>
<dbReference type="HOGENOM" id="CLU_017814_2_0_1"/>
<feature type="domain" description="GHMP kinase N-terminal" evidence="9">
    <location>
        <begin position="121"/>
        <end position="205"/>
    </location>
</feature>
<dbReference type="eggNOG" id="KOG0631">
    <property type="taxonomic scope" value="Eukaryota"/>
</dbReference>
<dbReference type="PIRSF" id="PIRSF000530">
    <property type="entry name" value="Galactokinase"/>
    <property type="match status" value="1"/>
</dbReference>
<reference evidence="12" key="2">
    <citation type="submission" date="2015-02" db="UniProtKB">
        <authorList>
            <consortium name="EnsemblMetazoa"/>
        </authorList>
    </citation>
    <scope>IDENTIFICATION</scope>
</reference>
<evidence type="ECO:0000259" key="11">
    <source>
        <dbReference type="Pfam" id="PF10509"/>
    </source>
</evidence>
<dbReference type="InterPro" id="IPR013750">
    <property type="entry name" value="GHMP_kinase_C_dom"/>
</dbReference>
<dbReference type="OMA" id="VMPCAIN"/>
<dbReference type="InterPro" id="IPR019741">
    <property type="entry name" value="Galactokinase_CS"/>
</dbReference>
<comment type="similarity">
    <text evidence="1">Belongs to the GHMP kinase family. GalK subfamily.</text>
</comment>
<dbReference type="FunFam" id="3.30.70.890:FF:000001">
    <property type="entry name" value="Galactokinase"/>
    <property type="match status" value="1"/>
</dbReference>
<dbReference type="PRINTS" id="PR00959">
    <property type="entry name" value="MEVGALKINASE"/>
</dbReference>
<proteinExistence type="inferred from homology"/>
<evidence type="ECO:0000313" key="12">
    <source>
        <dbReference type="EnsemblMetazoa" id="SMAR002373-PA"/>
    </source>
</evidence>
<keyword evidence="7" id="KW-0460">Magnesium</keyword>
<organism evidence="12 13">
    <name type="scientific">Strigamia maritima</name>
    <name type="common">European centipede</name>
    <name type="synonym">Geophilus maritimus</name>
    <dbReference type="NCBI Taxonomy" id="126957"/>
    <lineage>
        <taxon>Eukaryota</taxon>
        <taxon>Metazoa</taxon>
        <taxon>Ecdysozoa</taxon>
        <taxon>Arthropoda</taxon>
        <taxon>Myriapoda</taxon>
        <taxon>Chilopoda</taxon>
        <taxon>Pleurostigmophora</taxon>
        <taxon>Geophilomorpha</taxon>
        <taxon>Linotaeniidae</taxon>
        <taxon>Strigamia</taxon>
    </lineage>
</organism>
<dbReference type="PROSITE" id="PS00106">
    <property type="entry name" value="GALACTOKINASE"/>
    <property type="match status" value="1"/>
</dbReference>
<dbReference type="NCBIfam" id="TIGR00131">
    <property type="entry name" value="gal_kin"/>
    <property type="match status" value="1"/>
</dbReference>